<dbReference type="PROSITE" id="PS50158">
    <property type="entry name" value="ZF_CCHC"/>
    <property type="match status" value="2"/>
</dbReference>
<keyword evidence="7" id="KW-0863">Zinc-finger</keyword>
<dbReference type="PROSITE" id="PS50175">
    <property type="entry name" value="ASP_PROT_RETROV"/>
    <property type="match status" value="1"/>
</dbReference>
<reference evidence="12" key="2">
    <citation type="submission" date="2022-06" db="UniProtKB">
        <authorList>
            <consortium name="EnsemblMetazoa"/>
        </authorList>
    </citation>
    <scope>IDENTIFICATION</scope>
</reference>
<dbReference type="RefSeq" id="XP_008182083.1">
    <property type="nucleotide sequence ID" value="XM_008183861.1"/>
</dbReference>
<dbReference type="GO" id="GO:0004519">
    <property type="term" value="F:endonuclease activity"/>
    <property type="evidence" value="ECO:0007669"/>
    <property type="project" value="UniProtKB-KW"/>
</dbReference>
<dbReference type="Pfam" id="PF00098">
    <property type="entry name" value="zf-CCHC"/>
    <property type="match status" value="1"/>
</dbReference>
<evidence type="ECO:0000313" key="13">
    <source>
        <dbReference type="Proteomes" id="UP000007819"/>
    </source>
</evidence>
<dbReference type="GO" id="GO:0008270">
    <property type="term" value="F:zinc ion binding"/>
    <property type="evidence" value="ECO:0007669"/>
    <property type="project" value="UniProtKB-KW"/>
</dbReference>
<dbReference type="InterPro" id="IPR043502">
    <property type="entry name" value="DNA/RNA_pol_sf"/>
</dbReference>
<dbReference type="GO" id="GO:0004190">
    <property type="term" value="F:aspartic-type endopeptidase activity"/>
    <property type="evidence" value="ECO:0007669"/>
    <property type="project" value="InterPro"/>
</dbReference>
<dbReference type="Gene3D" id="4.10.60.10">
    <property type="entry name" value="Zinc finger, CCHC-type"/>
    <property type="match status" value="1"/>
</dbReference>
<dbReference type="SUPFAM" id="SSF50630">
    <property type="entry name" value="Acid proteases"/>
    <property type="match status" value="1"/>
</dbReference>
<keyword evidence="13" id="KW-1185">Reference proteome</keyword>
<dbReference type="InterPro" id="IPR036875">
    <property type="entry name" value="Znf_CCHC_sf"/>
</dbReference>
<feature type="region of interest" description="Disordered" evidence="8">
    <location>
        <begin position="836"/>
        <end position="907"/>
    </location>
</feature>
<sequence>MTIERSDEAAGIKAPTYVELVKQVALLTEQNAQSSALQAEVDSLRQVIAAKNVSEPVEKHVTVTATPTMRPEYRVVPDLSRAMTSFSGNETPREADDWLEEIVGMTTLNRWPFEYVLQYVRMHLTGPAKDWFSGREFADWRMFEQKFRSVFVRDACAADREDEMRARTQGPTESLIAYLQPKLRMCRGIGHSFEVSKDYVLRGLRSKDMALYAVGRVHAGEEELLSDLLNWERMRALHSPTTASKYAAPKLATATPACQIPKKKTDESGRWKKADKTAVVSSGTREDASSASCWVCKKTGHVSRDCPDRLKRKLVCFGCGVEGHIRPNCPEKDQTNVAETRPVSLSHPYKKVGLVNGREVEVLLDTGSHHSLIKASVALRCGLHVRPSCRPLYGIGSTTVPSVNAVGEIEADVVLDGVNPGKVLLLVVPDAVQAPEVIVGRSWLDLPLVAYHKAHGHLYIYAAESSNSSSPVGVTSYDKEADYLHAVEVNCDPPVRQPLELSDFEFVNTEVAPEERGNLLALVNEFRDCFAKSLDELGCTPMMKVDIKEVPGSFPVVCRPYKTTQADREEIHKIVSDWKRCGVVSETTSPYASPVLLVKQAGKSRLCVDYRRLNKQTVCQHYPLPDMMEQLESLVDSKLFAQLDLASGYLQIPLTKEASQKTAFITADTTGEFNRMPFGLSGAVAEFTRLMQRVLGPLRGLYVRNYLDDMVVDGKDWAEMLLNLRAVLGRIREAQLTLNPSKCSFGAKRIQFLGFIVENGEIRPGAEKVSAIAEYPVPKDQHEVRRFLGLTGFFRRFVEKYAVVAEPLTRLMRGKQEFKWSEEQQTAFDSLRRALTGDTEAEGELEEPERGQPETEDQDPPDPQIPEVPETEDQDPPDPQIPEVPETVGRRSQRVIRRPGWLRDYSW</sequence>
<dbReference type="GeneID" id="103309147"/>
<evidence type="ECO:0000259" key="9">
    <source>
        <dbReference type="PROSITE" id="PS50158"/>
    </source>
</evidence>
<keyword evidence="4" id="KW-0540">Nuclease</keyword>
<dbReference type="GO" id="GO:0003964">
    <property type="term" value="F:RNA-directed DNA polymerase activity"/>
    <property type="evidence" value="ECO:0007669"/>
    <property type="project" value="UniProtKB-EC"/>
</dbReference>
<reference evidence="13" key="1">
    <citation type="submission" date="2010-06" db="EMBL/GenBank/DDBJ databases">
        <authorList>
            <person name="Jiang H."/>
            <person name="Abraham K."/>
            <person name="Ali S."/>
            <person name="Alsbrooks S.L."/>
            <person name="Anim B.N."/>
            <person name="Anosike U.S."/>
            <person name="Attaway T."/>
            <person name="Bandaranaike D.P."/>
            <person name="Battles P.K."/>
            <person name="Bell S.N."/>
            <person name="Bell A.V."/>
            <person name="Beltran B."/>
            <person name="Bickham C."/>
            <person name="Bustamante Y."/>
            <person name="Caleb T."/>
            <person name="Canada A."/>
            <person name="Cardenas V."/>
            <person name="Carter K."/>
            <person name="Chacko J."/>
            <person name="Chandrabose M.N."/>
            <person name="Chavez D."/>
            <person name="Chavez A."/>
            <person name="Chen L."/>
            <person name="Chu H.-S."/>
            <person name="Claassen K.J."/>
            <person name="Cockrell R."/>
            <person name="Collins M."/>
            <person name="Cooper J.A."/>
            <person name="Cree A."/>
            <person name="Curry S.M."/>
            <person name="Da Y."/>
            <person name="Dao M.D."/>
            <person name="Das B."/>
            <person name="Davila M.-L."/>
            <person name="Davy-Carroll L."/>
            <person name="Denson S."/>
            <person name="Dinh H."/>
            <person name="Ebong V.E."/>
            <person name="Edwards J.R."/>
            <person name="Egan A."/>
            <person name="El-Daye J."/>
            <person name="Escobedo L."/>
            <person name="Fernandez S."/>
            <person name="Fernando P.R."/>
            <person name="Flagg N."/>
            <person name="Forbes L.D."/>
            <person name="Fowler R.G."/>
            <person name="Fu Q."/>
            <person name="Gabisi R.A."/>
            <person name="Ganer J."/>
            <person name="Garbino Pronczuk A."/>
            <person name="Garcia R.M."/>
            <person name="Garner T."/>
            <person name="Garrett T.E."/>
            <person name="Gonzalez D.A."/>
            <person name="Hamid H."/>
            <person name="Hawkins E.S."/>
            <person name="Hirani K."/>
            <person name="Hogues M.E."/>
            <person name="Hollins B."/>
            <person name="Hsiao C.-H."/>
            <person name="Jabil R."/>
            <person name="James M.L."/>
            <person name="Jhangiani S.N."/>
            <person name="Johnson B."/>
            <person name="Johnson Q."/>
            <person name="Joshi V."/>
            <person name="Kalu J.B."/>
            <person name="Kam C."/>
            <person name="Kashfia A."/>
            <person name="Keebler J."/>
            <person name="Kisamo H."/>
            <person name="Kovar C.L."/>
            <person name="Lago L.A."/>
            <person name="Lai C.-Y."/>
            <person name="Laidlaw J."/>
            <person name="Lara F."/>
            <person name="Le T.-K."/>
            <person name="Lee S.L."/>
            <person name="Legall F.H."/>
            <person name="Lemon S.J."/>
            <person name="Lewis L.R."/>
            <person name="Li B."/>
            <person name="Liu Y."/>
            <person name="Liu Y.-S."/>
            <person name="Lopez J."/>
            <person name="Lozado R.J."/>
            <person name="Lu J."/>
            <person name="Madu R.C."/>
            <person name="Maheshwari M."/>
            <person name="Maheshwari R."/>
            <person name="Malloy K."/>
            <person name="Martinez E."/>
            <person name="Mathew T."/>
            <person name="Mercado I.C."/>
            <person name="Mercado C."/>
            <person name="Meyer B."/>
            <person name="Montgomery K."/>
            <person name="Morgan M.B."/>
            <person name="Munidasa M."/>
            <person name="Nazareth L.V."/>
            <person name="Nelson J."/>
            <person name="Ng B.M."/>
            <person name="Nguyen N.B."/>
            <person name="Nguyen P.Q."/>
            <person name="Nguyen T."/>
            <person name="Obregon M."/>
            <person name="Okwuonu G.O."/>
            <person name="Onwere C.G."/>
            <person name="Orozco G."/>
            <person name="Parra A."/>
            <person name="Patel S."/>
            <person name="Patil S."/>
            <person name="Perez A."/>
            <person name="Perez Y."/>
            <person name="Pham C."/>
            <person name="Primus E.L."/>
            <person name="Pu L.-L."/>
            <person name="Puazo M."/>
            <person name="Qin X."/>
            <person name="Quiroz J.B."/>
            <person name="Reese J."/>
            <person name="Richards S."/>
            <person name="Rives C.M."/>
            <person name="Robberts R."/>
            <person name="Ruiz S.J."/>
            <person name="Ruiz M.J."/>
            <person name="Santibanez J."/>
            <person name="Schneider B.W."/>
            <person name="Sisson I."/>
            <person name="Smith M."/>
            <person name="Sodergren E."/>
            <person name="Song X.-Z."/>
            <person name="Song B.B."/>
            <person name="Summersgill H."/>
            <person name="Thelus R."/>
            <person name="Thornton R.D."/>
            <person name="Trejos Z.Y."/>
            <person name="Usmani K."/>
            <person name="Vattathil S."/>
            <person name="Villasana D."/>
            <person name="Walker D.L."/>
            <person name="Wang S."/>
            <person name="Wang K."/>
            <person name="White C.S."/>
            <person name="Williams A.C."/>
            <person name="Williamson J."/>
            <person name="Wilson K."/>
            <person name="Woghiren I.O."/>
            <person name="Woodworth J.R."/>
            <person name="Worley K.C."/>
            <person name="Wright R.A."/>
            <person name="Wu W."/>
            <person name="Young L."/>
            <person name="Zhang L."/>
            <person name="Zhang J."/>
            <person name="Zhu Y."/>
            <person name="Muzny D.M."/>
            <person name="Weinstock G."/>
            <person name="Gibbs R.A."/>
        </authorList>
    </citation>
    <scope>NUCLEOTIDE SEQUENCE [LARGE SCALE GENOMIC DNA]</scope>
    <source>
        <strain evidence="13">LSR1</strain>
    </source>
</reference>
<dbReference type="Proteomes" id="UP000007819">
    <property type="component" value="Unassembled WGS sequence"/>
</dbReference>
<dbReference type="InterPro" id="IPR001995">
    <property type="entry name" value="Peptidase_A2_cat"/>
</dbReference>
<evidence type="ECO:0000259" key="11">
    <source>
        <dbReference type="PROSITE" id="PS50878"/>
    </source>
</evidence>
<dbReference type="InterPro" id="IPR021109">
    <property type="entry name" value="Peptidase_aspartic_dom_sf"/>
</dbReference>
<feature type="domain" description="Peptidase A2" evidence="10">
    <location>
        <begin position="360"/>
        <end position="443"/>
    </location>
</feature>
<dbReference type="InterPro" id="IPR043128">
    <property type="entry name" value="Rev_trsase/Diguanyl_cyclase"/>
</dbReference>
<dbReference type="InterPro" id="IPR000477">
    <property type="entry name" value="RT_dom"/>
</dbReference>
<dbReference type="Gene3D" id="2.40.70.10">
    <property type="entry name" value="Acid Proteases"/>
    <property type="match status" value="1"/>
</dbReference>
<keyword evidence="7" id="KW-0479">Metal-binding</keyword>
<dbReference type="GO" id="GO:0006508">
    <property type="term" value="P:proteolysis"/>
    <property type="evidence" value="ECO:0007669"/>
    <property type="project" value="InterPro"/>
</dbReference>
<evidence type="ECO:0000256" key="2">
    <source>
        <dbReference type="ARBA" id="ARBA00022679"/>
    </source>
</evidence>
<dbReference type="CDD" id="cd00303">
    <property type="entry name" value="retropepsin_like"/>
    <property type="match status" value="1"/>
</dbReference>
<dbReference type="KEGG" id="api:103309147"/>
<dbReference type="GO" id="GO:0003676">
    <property type="term" value="F:nucleic acid binding"/>
    <property type="evidence" value="ECO:0007669"/>
    <property type="project" value="InterPro"/>
</dbReference>
<dbReference type="PROSITE" id="PS50878">
    <property type="entry name" value="RT_POL"/>
    <property type="match status" value="1"/>
</dbReference>
<dbReference type="Pfam" id="PF00078">
    <property type="entry name" value="RVT_1"/>
    <property type="match status" value="1"/>
</dbReference>
<protein>
    <recommendedName>
        <fullName evidence="1">RNA-directed DNA polymerase</fullName>
        <ecNumber evidence="1">2.7.7.49</ecNumber>
    </recommendedName>
</protein>
<evidence type="ECO:0000256" key="4">
    <source>
        <dbReference type="ARBA" id="ARBA00022722"/>
    </source>
</evidence>
<dbReference type="EC" id="2.7.7.49" evidence="1"/>
<dbReference type="SUPFAM" id="SSF57756">
    <property type="entry name" value="Retrovirus zinc finger-like domains"/>
    <property type="match status" value="1"/>
</dbReference>
<keyword evidence="6" id="KW-0378">Hydrolase</keyword>
<keyword evidence="2" id="KW-0808">Transferase</keyword>
<accession>A0A8R2F7M4</accession>
<dbReference type="SMART" id="SM00343">
    <property type="entry name" value="ZnF_C2HC"/>
    <property type="match status" value="2"/>
</dbReference>
<keyword evidence="5" id="KW-0255">Endonuclease</keyword>
<evidence type="ECO:0000256" key="8">
    <source>
        <dbReference type="SAM" id="MobiDB-lite"/>
    </source>
</evidence>
<dbReference type="FunFam" id="3.30.70.270:FF:000020">
    <property type="entry name" value="Transposon Tf2-6 polyprotein-like Protein"/>
    <property type="match status" value="1"/>
</dbReference>
<dbReference type="PANTHER" id="PTHR37984:SF5">
    <property type="entry name" value="PROTEIN NYNRIN-LIKE"/>
    <property type="match status" value="1"/>
</dbReference>
<evidence type="ECO:0000256" key="5">
    <source>
        <dbReference type="ARBA" id="ARBA00022759"/>
    </source>
</evidence>
<evidence type="ECO:0000256" key="3">
    <source>
        <dbReference type="ARBA" id="ARBA00022695"/>
    </source>
</evidence>
<dbReference type="InterPro" id="IPR001878">
    <property type="entry name" value="Znf_CCHC"/>
</dbReference>
<dbReference type="AlphaFoldDB" id="A0A8R2F7M4"/>
<dbReference type="EnsemblMetazoa" id="XM_008183861.1">
    <property type="protein sequence ID" value="XP_008182083.1"/>
    <property type="gene ID" value="LOC103309147"/>
</dbReference>
<dbReference type="InterPro" id="IPR050951">
    <property type="entry name" value="Retrovirus_Pol_polyprotein"/>
</dbReference>
<dbReference type="Gene3D" id="3.10.10.10">
    <property type="entry name" value="HIV Type 1 Reverse Transcriptase, subunit A, domain 1"/>
    <property type="match status" value="1"/>
</dbReference>
<evidence type="ECO:0000256" key="7">
    <source>
        <dbReference type="PROSITE-ProRule" id="PRU00047"/>
    </source>
</evidence>
<keyword evidence="3" id="KW-0548">Nucleotidyltransferase</keyword>
<evidence type="ECO:0000256" key="1">
    <source>
        <dbReference type="ARBA" id="ARBA00012493"/>
    </source>
</evidence>
<proteinExistence type="predicted"/>
<dbReference type="OrthoDB" id="6613480at2759"/>
<dbReference type="SUPFAM" id="SSF56672">
    <property type="entry name" value="DNA/RNA polymerases"/>
    <property type="match status" value="1"/>
</dbReference>
<dbReference type="Pfam" id="PF13650">
    <property type="entry name" value="Asp_protease_2"/>
    <property type="match status" value="1"/>
</dbReference>
<dbReference type="PANTHER" id="PTHR37984">
    <property type="entry name" value="PROTEIN CBG26694"/>
    <property type="match status" value="1"/>
</dbReference>
<evidence type="ECO:0000313" key="12">
    <source>
        <dbReference type="EnsemblMetazoa" id="XP_008182083.1"/>
    </source>
</evidence>
<evidence type="ECO:0000256" key="6">
    <source>
        <dbReference type="ARBA" id="ARBA00022801"/>
    </source>
</evidence>
<organism evidence="12 13">
    <name type="scientific">Acyrthosiphon pisum</name>
    <name type="common">Pea aphid</name>
    <dbReference type="NCBI Taxonomy" id="7029"/>
    <lineage>
        <taxon>Eukaryota</taxon>
        <taxon>Metazoa</taxon>
        <taxon>Ecdysozoa</taxon>
        <taxon>Arthropoda</taxon>
        <taxon>Hexapoda</taxon>
        <taxon>Insecta</taxon>
        <taxon>Pterygota</taxon>
        <taxon>Neoptera</taxon>
        <taxon>Paraneoptera</taxon>
        <taxon>Hemiptera</taxon>
        <taxon>Sternorrhyncha</taxon>
        <taxon>Aphidomorpha</taxon>
        <taxon>Aphidoidea</taxon>
        <taxon>Aphididae</taxon>
        <taxon>Macrosiphini</taxon>
        <taxon>Acyrthosiphon</taxon>
    </lineage>
</organism>
<evidence type="ECO:0000259" key="10">
    <source>
        <dbReference type="PROSITE" id="PS50175"/>
    </source>
</evidence>
<feature type="domain" description="Reverse transcriptase" evidence="11">
    <location>
        <begin position="579"/>
        <end position="757"/>
    </location>
</feature>
<feature type="domain" description="CCHC-type" evidence="9">
    <location>
        <begin position="293"/>
        <end position="308"/>
    </location>
</feature>
<dbReference type="Gene3D" id="3.30.70.270">
    <property type="match status" value="2"/>
</dbReference>
<keyword evidence="7" id="KW-0862">Zinc</keyword>
<name>A0A8R2F7M4_ACYPI</name>
<dbReference type="CDD" id="cd01647">
    <property type="entry name" value="RT_LTR"/>
    <property type="match status" value="1"/>
</dbReference>
<feature type="domain" description="CCHC-type" evidence="9">
    <location>
        <begin position="316"/>
        <end position="331"/>
    </location>
</feature>